<dbReference type="GO" id="GO:0003677">
    <property type="term" value="F:DNA binding"/>
    <property type="evidence" value="ECO:0007669"/>
    <property type="project" value="InterPro"/>
</dbReference>
<organism evidence="3">
    <name type="scientific">marine metagenome</name>
    <dbReference type="NCBI Taxonomy" id="408172"/>
    <lineage>
        <taxon>unclassified sequences</taxon>
        <taxon>metagenomes</taxon>
        <taxon>ecological metagenomes</taxon>
    </lineage>
</organism>
<dbReference type="SMART" id="SM00382">
    <property type="entry name" value="AAA"/>
    <property type="match status" value="1"/>
</dbReference>
<evidence type="ECO:0000259" key="2">
    <source>
        <dbReference type="PROSITE" id="PS50162"/>
    </source>
</evidence>
<dbReference type="GO" id="GO:0000725">
    <property type="term" value="P:recombinational repair"/>
    <property type="evidence" value="ECO:0007669"/>
    <property type="project" value="TreeGrafter"/>
</dbReference>
<dbReference type="InterPro" id="IPR003593">
    <property type="entry name" value="AAA+_ATPase"/>
</dbReference>
<dbReference type="PRINTS" id="PR01874">
    <property type="entry name" value="DNAREPAIRADA"/>
</dbReference>
<dbReference type="SUPFAM" id="SSF52540">
    <property type="entry name" value="P-loop containing nucleoside triphosphate hydrolases"/>
    <property type="match status" value="1"/>
</dbReference>
<evidence type="ECO:0000256" key="1">
    <source>
        <dbReference type="ARBA" id="ARBA00022723"/>
    </source>
</evidence>
<dbReference type="Gene3D" id="3.40.50.300">
    <property type="entry name" value="P-loop containing nucleotide triphosphate hydrolases"/>
    <property type="match status" value="1"/>
</dbReference>
<accession>A0A382RVJ4</accession>
<gene>
    <name evidence="3" type="ORF">METZ01_LOCUS354176</name>
</gene>
<dbReference type="GO" id="GO:0005524">
    <property type="term" value="F:ATP binding"/>
    <property type="evidence" value="ECO:0007669"/>
    <property type="project" value="InterPro"/>
</dbReference>
<name>A0A382RVJ4_9ZZZZ</name>
<sequence>MVKQRHQYVCQECGYVSRKWYGRCPDCQKFNSLIEEVAPVSHSSGSQRRGIAISSSKPQLIATITASDEDRLRTNISELDRVLGGGLVPGSVVLIGGDPGIGKSTLLLQMGSQLSQTYSPVLYVSGEESAPQTKLRANRLDINPDSLYVLCENNYEQIESHISDLNPQVVVVDSIQTIYLAQIQSAPGSVTQLRECTGHLLLLAKSKNIPIILVGHVTK</sequence>
<protein>
    <recommendedName>
        <fullName evidence="2">RecA family profile 1 domain-containing protein</fullName>
    </recommendedName>
</protein>
<feature type="non-terminal residue" evidence="3">
    <location>
        <position position="219"/>
    </location>
</feature>
<dbReference type="InterPro" id="IPR027417">
    <property type="entry name" value="P-loop_NTPase"/>
</dbReference>
<dbReference type="PROSITE" id="PS50162">
    <property type="entry name" value="RECA_2"/>
    <property type="match status" value="1"/>
</dbReference>
<dbReference type="InterPro" id="IPR020588">
    <property type="entry name" value="RecA_ATP-bd"/>
</dbReference>
<dbReference type="GO" id="GO:0046872">
    <property type="term" value="F:metal ion binding"/>
    <property type="evidence" value="ECO:0007669"/>
    <property type="project" value="UniProtKB-KW"/>
</dbReference>
<dbReference type="GO" id="GO:0005829">
    <property type="term" value="C:cytosol"/>
    <property type="evidence" value="ECO:0007669"/>
    <property type="project" value="TreeGrafter"/>
</dbReference>
<dbReference type="InterPro" id="IPR041166">
    <property type="entry name" value="Rubredoxin_2"/>
</dbReference>
<dbReference type="PANTHER" id="PTHR32472:SF10">
    <property type="entry name" value="DNA REPAIR PROTEIN RADA-LIKE PROTEIN"/>
    <property type="match status" value="1"/>
</dbReference>
<dbReference type="Pfam" id="PF18073">
    <property type="entry name" value="Zn_ribbon_LapB"/>
    <property type="match status" value="1"/>
</dbReference>
<dbReference type="PANTHER" id="PTHR32472">
    <property type="entry name" value="DNA REPAIR PROTEIN RADA"/>
    <property type="match status" value="1"/>
</dbReference>
<dbReference type="GO" id="GO:0140664">
    <property type="term" value="F:ATP-dependent DNA damage sensor activity"/>
    <property type="evidence" value="ECO:0007669"/>
    <property type="project" value="InterPro"/>
</dbReference>
<dbReference type="EMBL" id="UINC01124283">
    <property type="protein sequence ID" value="SVD01322.1"/>
    <property type="molecule type" value="Genomic_DNA"/>
</dbReference>
<dbReference type="AlphaFoldDB" id="A0A382RVJ4"/>
<feature type="domain" description="RecA family profile 1" evidence="2">
    <location>
        <begin position="68"/>
        <end position="217"/>
    </location>
</feature>
<keyword evidence="1" id="KW-0479">Metal-binding</keyword>
<dbReference type="Pfam" id="PF13481">
    <property type="entry name" value="AAA_25"/>
    <property type="match status" value="1"/>
</dbReference>
<evidence type="ECO:0000313" key="3">
    <source>
        <dbReference type="EMBL" id="SVD01322.1"/>
    </source>
</evidence>
<reference evidence="3" key="1">
    <citation type="submission" date="2018-05" db="EMBL/GenBank/DDBJ databases">
        <authorList>
            <person name="Lanie J.A."/>
            <person name="Ng W.-L."/>
            <person name="Kazmierczak K.M."/>
            <person name="Andrzejewski T.M."/>
            <person name="Davidsen T.M."/>
            <person name="Wayne K.J."/>
            <person name="Tettelin H."/>
            <person name="Glass J.I."/>
            <person name="Rusch D."/>
            <person name="Podicherti R."/>
            <person name="Tsui H.-C.T."/>
            <person name="Winkler M.E."/>
        </authorList>
    </citation>
    <scope>NUCLEOTIDE SEQUENCE</scope>
</reference>
<proteinExistence type="predicted"/>